<name>A0A841QI60_9PROT</name>
<evidence type="ECO:0000313" key="2">
    <source>
        <dbReference type="Proteomes" id="UP000578000"/>
    </source>
</evidence>
<dbReference type="EMBL" id="JACHIE010000012">
    <property type="protein sequence ID" value="MBB6457914.1"/>
    <property type="molecule type" value="Genomic_DNA"/>
</dbReference>
<reference evidence="1 2" key="1">
    <citation type="submission" date="2020-08" db="EMBL/GenBank/DDBJ databases">
        <title>Genomic Encyclopedia of Type Strains, Phase IV (KMG-IV): sequencing the most valuable type-strain genomes for metagenomic binning, comparative biology and taxonomic classification.</title>
        <authorList>
            <person name="Goeker M."/>
        </authorList>
    </citation>
    <scope>NUCLEOTIDE SEQUENCE [LARGE SCALE GENOMIC DNA]</scope>
    <source>
        <strain evidence="1 2">DSM 4491</strain>
    </source>
</reference>
<comment type="caution">
    <text evidence="1">The sequence shown here is derived from an EMBL/GenBank/DDBJ whole genome shotgun (WGS) entry which is preliminary data.</text>
</comment>
<dbReference type="RefSeq" id="WP_166115804.1">
    <property type="nucleotide sequence ID" value="NZ_BAABDB010000042.1"/>
</dbReference>
<dbReference type="Proteomes" id="UP000578000">
    <property type="component" value="Unassembled WGS sequence"/>
</dbReference>
<keyword evidence="2" id="KW-1185">Reference proteome</keyword>
<accession>A0A841QI60</accession>
<organism evidence="1 2">
    <name type="scientific">Acetobacter lovaniensis</name>
    <dbReference type="NCBI Taxonomy" id="104100"/>
    <lineage>
        <taxon>Bacteria</taxon>
        <taxon>Pseudomonadati</taxon>
        <taxon>Pseudomonadota</taxon>
        <taxon>Alphaproteobacteria</taxon>
        <taxon>Acetobacterales</taxon>
        <taxon>Acetobacteraceae</taxon>
        <taxon>Acetobacter</taxon>
    </lineage>
</organism>
<evidence type="ECO:0000313" key="1">
    <source>
        <dbReference type="EMBL" id="MBB6457914.1"/>
    </source>
</evidence>
<proteinExistence type="predicted"/>
<sequence length="337" mass="34557">MKSTDDRKLFGSPIGASAATGNIAVIPQTQATAGDGTASVALGFPPETFISRAAGGEPPRGQDMNGLLNLLSSATQVLQAGYLGPFDATFAQDIGGYPAGAIVSGATAGTFWVSTADANVSIPGATGAAWQSLFNGYATQAWANGQFLQLANPNPQAVTGPVAFSGKTTVPNPPGFTGGDSLNAVSAEGRYVKSIPIAGSGNIRITDLWENSDGRAVFGDGTKAPVLANLADLPFSDTGLKEQAFVQWAPLDQYGHGIFTFPTAFRAGTVPVVTLTIDCEPTGTWVGHSRTYTFVRNGTAPSISNTGFMIAVGVTDSGGVYVSTVPVIAHIRAVGYF</sequence>
<protein>
    <recommendedName>
        <fullName evidence="3">Tail fiber protein</fullName>
    </recommendedName>
</protein>
<gene>
    <name evidence="1" type="ORF">HNR55_002518</name>
</gene>
<evidence type="ECO:0008006" key="3">
    <source>
        <dbReference type="Google" id="ProtNLM"/>
    </source>
</evidence>
<dbReference type="AlphaFoldDB" id="A0A841QI60"/>